<evidence type="ECO:0000256" key="1">
    <source>
        <dbReference type="SAM" id="MobiDB-lite"/>
    </source>
</evidence>
<feature type="compositionally biased region" description="Acidic residues" evidence="1">
    <location>
        <begin position="25"/>
        <end position="34"/>
    </location>
</feature>
<evidence type="ECO:0000313" key="2">
    <source>
        <dbReference type="EMBL" id="GBM36887.1"/>
    </source>
</evidence>
<gene>
    <name evidence="2" type="ORF">AVEN_14878_1</name>
</gene>
<dbReference type="PANTHER" id="PTHR46114:SF1">
    <property type="entry name" value="ZAD DOMAIN-CONTAINING PROTEIN"/>
    <property type="match status" value="1"/>
</dbReference>
<keyword evidence="3" id="KW-1185">Reference proteome</keyword>
<dbReference type="Proteomes" id="UP000499080">
    <property type="component" value="Unassembled WGS sequence"/>
</dbReference>
<sequence>MRLVPQGPGIPIPKPPEKLLDISSDYEEEDDGSDDDFKAAGSHDPQLFSQSELNDLDSRERSQHWIKREWTVREKLEIGIKNVIEEALVDREKILLPPLHLKLSLIKQFVKALDKEGRCFKHLLHAFPGLSAAKVKEGVFVGPDIRKLMEDEKYEACLANVEKEAWRSFKEVVKKFLGNYNDHNFKHNCTKYA</sequence>
<proteinExistence type="predicted"/>
<reference evidence="2 3" key="1">
    <citation type="journal article" date="2019" name="Sci. Rep.">
        <title>Orb-weaving spider Araneus ventricosus genome elucidates the spidroin gene catalogue.</title>
        <authorList>
            <person name="Kono N."/>
            <person name="Nakamura H."/>
            <person name="Ohtoshi R."/>
            <person name="Moran D.A.P."/>
            <person name="Shinohara A."/>
            <person name="Yoshida Y."/>
            <person name="Fujiwara M."/>
            <person name="Mori M."/>
            <person name="Tomita M."/>
            <person name="Arakawa K."/>
        </authorList>
    </citation>
    <scope>NUCLEOTIDE SEQUENCE [LARGE SCALE GENOMIC DNA]</scope>
</reference>
<comment type="caution">
    <text evidence="2">The sequence shown here is derived from an EMBL/GenBank/DDBJ whole genome shotgun (WGS) entry which is preliminary data.</text>
</comment>
<dbReference type="AlphaFoldDB" id="A0A4Y2F7H5"/>
<feature type="region of interest" description="Disordered" evidence="1">
    <location>
        <begin position="25"/>
        <end position="44"/>
    </location>
</feature>
<organism evidence="2 3">
    <name type="scientific">Araneus ventricosus</name>
    <name type="common">Orbweaver spider</name>
    <name type="synonym">Epeira ventricosa</name>
    <dbReference type="NCBI Taxonomy" id="182803"/>
    <lineage>
        <taxon>Eukaryota</taxon>
        <taxon>Metazoa</taxon>
        <taxon>Ecdysozoa</taxon>
        <taxon>Arthropoda</taxon>
        <taxon>Chelicerata</taxon>
        <taxon>Arachnida</taxon>
        <taxon>Araneae</taxon>
        <taxon>Araneomorphae</taxon>
        <taxon>Entelegynae</taxon>
        <taxon>Araneoidea</taxon>
        <taxon>Araneidae</taxon>
        <taxon>Araneus</taxon>
    </lineage>
</organism>
<accession>A0A4Y2F7H5</accession>
<name>A0A4Y2F7H5_ARAVE</name>
<dbReference type="EMBL" id="BGPR01000823">
    <property type="protein sequence ID" value="GBM36887.1"/>
    <property type="molecule type" value="Genomic_DNA"/>
</dbReference>
<dbReference type="PANTHER" id="PTHR46114">
    <property type="entry name" value="APPLE DOMAIN-CONTAINING PROTEIN"/>
    <property type="match status" value="1"/>
</dbReference>
<evidence type="ECO:0000313" key="3">
    <source>
        <dbReference type="Proteomes" id="UP000499080"/>
    </source>
</evidence>
<protein>
    <submittedName>
        <fullName evidence="2">Uncharacterized protein</fullName>
    </submittedName>
</protein>